<proteinExistence type="predicted"/>
<gene>
    <name evidence="1" type="ORF">GCG54_00003386</name>
</gene>
<sequence>AYMSKMAQVNGDLPAVNSATAQHLLDIPVIHDGVVAFRNNPFGKKSIAIGDSAYQTFAAPLLPYLARPWGYLRPYAEKADALGDQTLTKVEERVPVIKKPTEELYAGAKGIIALPIRTGFEAKDHVFKTYAQEKKKVGGENLVTYGKAIVSTTLITTSEIIIWVGDVMHYKKEEAKDVVNEKVNN</sequence>
<comment type="caution">
    <text evidence="1">The sequence shown here is derived from an EMBL/GenBank/DDBJ whole genome shotgun (WGS) entry which is preliminary data.</text>
</comment>
<dbReference type="RefSeq" id="XP_045259647.1">
    <property type="nucleotide sequence ID" value="XM_045403459.1"/>
</dbReference>
<evidence type="ECO:0000313" key="2">
    <source>
        <dbReference type="Proteomes" id="UP000613401"/>
    </source>
</evidence>
<accession>A0A8H4CAK8</accession>
<evidence type="ECO:0008006" key="3">
    <source>
        <dbReference type="Google" id="ProtNLM"/>
    </source>
</evidence>
<keyword evidence="2" id="KW-1185">Reference proteome</keyword>
<feature type="non-terminal residue" evidence="1">
    <location>
        <position position="1"/>
    </location>
</feature>
<organism evidence="1 2">
    <name type="scientific">Colletotrichum gloeosporioides</name>
    <name type="common">Anthracnose fungus</name>
    <name type="synonym">Glomerella cingulata</name>
    <dbReference type="NCBI Taxonomy" id="474922"/>
    <lineage>
        <taxon>Eukaryota</taxon>
        <taxon>Fungi</taxon>
        <taxon>Dikarya</taxon>
        <taxon>Ascomycota</taxon>
        <taxon>Pezizomycotina</taxon>
        <taxon>Sordariomycetes</taxon>
        <taxon>Hypocreomycetidae</taxon>
        <taxon>Glomerellales</taxon>
        <taxon>Glomerellaceae</taxon>
        <taxon>Colletotrichum</taxon>
        <taxon>Colletotrichum gloeosporioides species complex</taxon>
    </lineage>
</organism>
<evidence type="ECO:0000313" key="1">
    <source>
        <dbReference type="EMBL" id="KAF3800488.1"/>
    </source>
</evidence>
<dbReference type="AlphaFoldDB" id="A0A8H4CAK8"/>
<reference evidence="1" key="1">
    <citation type="journal article" date="2020" name="Phytopathology">
        <title>Genome sequence and comparative analysis of Colletotrichum gloeosporioides isolated from Liriodendron leaves.</title>
        <authorList>
            <person name="Fu F.F."/>
            <person name="Hao Z."/>
            <person name="Wang P."/>
            <person name="Lu Y."/>
            <person name="Xue L.J."/>
            <person name="Wei G."/>
            <person name="Tian Y."/>
            <person name="Baishi H."/>
            <person name="Xu H."/>
            <person name="Shi J."/>
            <person name="Cheng T."/>
            <person name="Wang G."/>
            <person name="Yi Y."/>
            <person name="Chen J."/>
        </authorList>
    </citation>
    <scope>NUCLEOTIDE SEQUENCE</scope>
    <source>
        <strain evidence="1">Lc1</strain>
    </source>
</reference>
<dbReference type="EMBL" id="WVTB01000074">
    <property type="protein sequence ID" value="KAF3800488.1"/>
    <property type="molecule type" value="Genomic_DNA"/>
</dbReference>
<name>A0A8H4CAK8_COLGL</name>
<protein>
    <recommendedName>
        <fullName evidence="3">CAP20</fullName>
    </recommendedName>
</protein>
<dbReference type="Proteomes" id="UP000613401">
    <property type="component" value="Unassembled WGS sequence"/>
</dbReference>
<reference evidence="1" key="2">
    <citation type="submission" date="2020-03" db="EMBL/GenBank/DDBJ databases">
        <authorList>
            <person name="Fu F.-F."/>
            <person name="Chen J."/>
        </authorList>
    </citation>
    <scope>NUCLEOTIDE SEQUENCE</scope>
    <source>
        <strain evidence="1">Lc1</strain>
    </source>
</reference>
<dbReference type="GeneID" id="69010546"/>